<keyword evidence="3" id="KW-1003">Cell membrane</keyword>
<dbReference type="InterPro" id="IPR003838">
    <property type="entry name" value="ABC3_permease_C"/>
</dbReference>
<keyword evidence="6 7" id="KW-0472">Membrane</keyword>
<keyword evidence="11" id="KW-1185">Reference proteome</keyword>
<comment type="subcellular location">
    <subcellularLocation>
        <location evidence="1">Cell membrane</location>
        <topology evidence="1">Multi-pass membrane protein</topology>
    </subcellularLocation>
</comment>
<evidence type="ECO:0000256" key="3">
    <source>
        <dbReference type="ARBA" id="ARBA00022475"/>
    </source>
</evidence>
<feature type="domain" description="ABC3 transporter permease C-terminal" evidence="8">
    <location>
        <begin position="268"/>
        <end position="398"/>
    </location>
</feature>
<dbReference type="RefSeq" id="WP_176028987.1">
    <property type="nucleotide sequence ID" value="NZ_JBHSJV010000001.1"/>
</dbReference>
<evidence type="ECO:0000256" key="6">
    <source>
        <dbReference type="ARBA" id="ARBA00023136"/>
    </source>
</evidence>
<proteinExistence type="inferred from homology"/>
<evidence type="ECO:0000256" key="7">
    <source>
        <dbReference type="SAM" id="Phobius"/>
    </source>
</evidence>
<accession>A0ABW5N8M1</accession>
<evidence type="ECO:0000256" key="1">
    <source>
        <dbReference type="ARBA" id="ARBA00004651"/>
    </source>
</evidence>
<evidence type="ECO:0000313" key="10">
    <source>
        <dbReference type="EMBL" id="MFD2591372.1"/>
    </source>
</evidence>
<evidence type="ECO:0000259" key="8">
    <source>
        <dbReference type="Pfam" id="PF02687"/>
    </source>
</evidence>
<evidence type="ECO:0000313" key="11">
    <source>
        <dbReference type="Proteomes" id="UP001597459"/>
    </source>
</evidence>
<dbReference type="PANTHER" id="PTHR30489">
    <property type="entry name" value="LIPOPROTEIN-RELEASING SYSTEM TRANSMEMBRANE PROTEIN LOLE"/>
    <property type="match status" value="1"/>
</dbReference>
<reference evidence="11" key="1">
    <citation type="journal article" date="2019" name="Int. J. Syst. Evol. Microbiol.">
        <title>The Global Catalogue of Microorganisms (GCM) 10K type strain sequencing project: providing services to taxonomists for standard genome sequencing and annotation.</title>
        <authorList>
            <consortium name="The Broad Institute Genomics Platform"/>
            <consortium name="The Broad Institute Genome Sequencing Center for Infectious Disease"/>
            <person name="Wu L."/>
            <person name="Ma J."/>
        </authorList>
    </citation>
    <scope>NUCLEOTIDE SEQUENCE [LARGE SCALE GENOMIC DNA]</scope>
    <source>
        <strain evidence="11">KCTC 42423</strain>
    </source>
</reference>
<comment type="caution">
    <text evidence="10">The sequence shown here is derived from an EMBL/GenBank/DDBJ whole genome shotgun (WGS) entry which is preliminary data.</text>
</comment>
<dbReference type="Pfam" id="PF02687">
    <property type="entry name" value="FtsX"/>
    <property type="match status" value="1"/>
</dbReference>
<gene>
    <name evidence="10" type="ORF">ACFSTE_11100</name>
</gene>
<feature type="transmembrane region" description="Helical" evidence="7">
    <location>
        <begin position="309"/>
        <end position="338"/>
    </location>
</feature>
<feature type="transmembrane region" description="Helical" evidence="7">
    <location>
        <begin position="371"/>
        <end position="390"/>
    </location>
</feature>
<feature type="transmembrane region" description="Helical" evidence="7">
    <location>
        <begin position="18"/>
        <end position="42"/>
    </location>
</feature>
<evidence type="ECO:0000259" key="9">
    <source>
        <dbReference type="Pfam" id="PF12704"/>
    </source>
</evidence>
<dbReference type="PANTHER" id="PTHR30489:SF0">
    <property type="entry name" value="LIPOPROTEIN-RELEASING SYSTEM TRANSMEMBRANE PROTEIN LOLE"/>
    <property type="match status" value="1"/>
</dbReference>
<protein>
    <submittedName>
        <fullName evidence="10">ABC transporter permease</fullName>
    </submittedName>
</protein>
<keyword evidence="5 7" id="KW-1133">Transmembrane helix</keyword>
<evidence type="ECO:0000256" key="2">
    <source>
        <dbReference type="ARBA" id="ARBA00005236"/>
    </source>
</evidence>
<feature type="transmembrane region" description="Helical" evidence="7">
    <location>
        <begin position="264"/>
        <end position="289"/>
    </location>
</feature>
<keyword evidence="4 7" id="KW-0812">Transmembrane</keyword>
<name>A0ABW5N8M1_9FLAO</name>
<comment type="similarity">
    <text evidence="2">Belongs to the ABC-4 integral membrane protein family. LolC/E subfamily.</text>
</comment>
<dbReference type="Pfam" id="PF12704">
    <property type="entry name" value="MacB_PCD"/>
    <property type="match status" value="1"/>
</dbReference>
<evidence type="ECO:0000256" key="4">
    <source>
        <dbReference type="ARBA" id="ARBA00022692"/>
    </source>
</evidence>
<dbReference type="InterPro" id="IPR025857">
    <property type="entry name" value="MacB_PCD"/>
</dbReference>
<dbReference type="InterPro" id="IPR051447">
    <property type="entry name" value="Lipoprotein-release_system"/>
</dbReference>
<feature type="domain" description="MacB-like periplasmic core" evidence="9">
    <location>
        <begin position="17"/>
        <end position="238"/>
    </location>
</feature>
<sequence>MIWSISWRNIWRSKTRSLVIISAIALGIFAGVFIIAFLYGWVNQRIDNVIKTEVSHIQIHQREYMRTNDVHRFIPSAQKVRDEILEEKEVQGVSARLISNAMIASAESKSGIQLIGVTPEEEQKVTDLHTKIVAGKYFEGIKRNPVVIGQKLAKKLNVKLRSKIVLTISELDGTLTKAAFRIAGIYKTSNTANDELKVYALAKDMKKVIKAEGEITHEIAILLNKNNIENKVVQQLQNKFPQLEVAPWTTLIPEIKMINENMNVMTYVFVGIILLALGFGIINTMLMVILERIKELGMIMAIGMNKLKIFLMIVVETVYLAIVGGSIGIVLAVILITITHKTGIDLSVWTEGLQATGFDTIIYPEIQLMEVLKVALLVVITGIIASIYPARKAIKLNPSEALRVD</sequence>
<dbReference type="EMBL" id="JBHULX010000021">
    <property type="protein sequence ID" value="MFD2591372.1"/>
    <property type="molecule type" value="Genomic_DNA"/>
</dbReference>
<dbReference type="Proteomes" id="UP001597459">
    <property type="component" value="Unassembled WGS sequence"/>
</dbReference>
<evidence type="ECO:0000256" key="5">
    <source>
        <dbReference type="ARBA" id="ARBA00022989"/>
    </source>
</evidence>
<organism evidence="10 11">
    <name type="scientific">Aquimarina hainanensis</name>
    <dbReference type="NCBI Taxonomy" id="1578017"/>
    <lineage>
        <taxon>Bacteria</taxon>
        <taxon>Pseudomonadati</taxon>
        <taxon>Bacteroidota</taxon>
        <taxon>Flavobacteriia</taxon>
        <taxon>Flavobacteriales</taxon>
        <taxon>Flavobacteriaceae</taxon>
        <taxon>Aquimarina</taxon>
    </lineage>
</organism>